<dbReference type="InterPro" id="IPR029034">
    <property type="entry name" value="Cystine-knot_cytokine"/>
</dbReference>
<evidence type="ECO:0000313" key="3">
    <source>
        <dbReference type="Proteomes" id="UP001153709"/>
    </source>
</evidence>
<name>A0A9N9TAV3_DIABA</name>
<keyword evidence="1" id="KW-0732">Signal</keyword>
<dbReference type="AlphaFoldDB" id="A0A9N9TAV3"/>
<protein>
    <recommendedName>
        <fullName evidence="4">Platelet-derived growth factor (PDGF) family profile domain-containing protein</fullName>
    </recommendedName>
</protein>
<reference evidence="2" key="1">
    <citation type="submission" date="2022-01" db="EMBL/GenBank/DDBJ databases">
        <authorList>
            <person name="King R."/>
        </authorList>
    </citation>
    <scope>NUCLEOTIDE SEQUENCE</scope>
</reference>
<evidence type="ECO:0000313" key="2">
    <source>
        <dbReference type="EMBL" id="CAG9840409.1"/>
    </source>
</evidence>
<proteinExistence type="predicted"/>
<dbReference type="EMBL" id="OU898284">
    <property type="protein sequence ID" value="CAG9840409.1"/>
    <property type="molecule type" value="Genomic_DNA"/>
</dbReference>
<feature type="chain" id="PRO_5040474640" description="Platelet-derived growth factor (PDGF) family profile domain-containing protein" evidence="1">
    <location>
        <begin position="20"/>
        <end position="133"/>
    </location>
</feature>
<dbReference type="PANTHER" id="PTHR21719:SF1">
    <property type="entry name" value="FI06402P-RELATED"/>
    <property type="match status" value="1"/>
</dbReference>
<dbReference type="GO" id="GO:0035099">
    <property type="term" value="P:hemocyte migration"/>
    <property type="evidence" value="ECO:0007669"/>
    <property type="project" value="TreeGrafter"/>
</dbReference>
<dbReference type="GO" id="GO:0016020">
    <property type="term" value="C:membrane"/>
    <property type="evidence" value="ECO:0007669"/>
    <property type="project" value="InterPro"/>
</dbReference>
<organism evidence="2 3">
    <name type="scientific">Diabrotica balteata</name>
    <name type="common">Banded cucumber beetle</name>
    <dbReference type="NCBI Taxonomy" id="107213"/>
    <lineage>
        <taxon>Eukaryota</taxon>
        <taxon>Metazoa</taxon>
        <taxon>Ecdysozoa</taxon>
        <taxon>Arthropoda</taxon>
        <taxon>Hexapoda</taxon>
        <taxon>Insecta</taxon>
        <taxon>Pterygota</taxon>
        <taxon>Neoptera</taxon>
        <taxon>Endopterygota</taxon>
        <taxon>Coleoptera</taxon>
        <taxon>Polyphaga</taxon>
        <taxon>Cucujiformia</taxon>
        <taxon>Chrysomeloidea</taxon>
        <taxon>Chrysomelidae</taxon>
        <taxon>Galerucinae</taxon>
        <taxon>Diabroticina</taxon>
        <taxon>Diabroticites</taxon>
        <taxon>Diabrotica</taxon>
    </lineage>
</organism>
<dbReference type="Proteomes" id="UP001153709">
    <property type="component" value="Chromosome 9"/>
</dbReference>
<dbReference type="SUPFAM" id="SSF57501">
    <property type="entry name" value="Cystine-knot cytokines"/>
    <property type="match status" value="1"/>
</dbReference>
<evidence type="ECO:0000256" key="1">
    <source>
        <dbReference type="SAM" id="SignalP"/>
    </source>
</evidence>
<dbReference type="GO" id="GO:0008083">
    <property type="term" value="F:growth factor activity"/>
    <property type="evidence" value="ECO:0007669"/>
    <property type="project" value="InterPro"/>
</dbReference>
<evidence type="ECO:0008006" key="4">
    <source>
        <dbReference type="Google" id="ProtNLM"/>
    </source>
</evidence>
<dbReference type="OrthoDB" id="6677701at2759"/>
<accession>A0A9N9TAV3</accession>
<feature type="signal peptide" evidence="1">
    <location>
        <begin position="1"/>
        <end position="19"/>
    </location>
</feature>
<gene>
    <name evidence="2" type="ORF">DIABBA_LOCUS13052</name>
</gene>
<dbReference type="Gene3D" id="2.10.90.10">
    <property type="entry name" value="Cystine-knot cytokines"/>
    <property type="match status" value="1"/>
</dbReference>
<dbReference type="PANTHER" id="PTHR21719">
    <property type="entry name" value="FI06402P-RELATED"/>
    <property type="match status" value="1"/>
</dbReference>
<keyword evidence="3" id="KW-1185">Reference proteome</keyword>
<sequence>MLKIALVVCVAVCAVTVGGDLLDEFYNHNKRVAISKYPCKEPQPRVMCLMDVFDDEMWNLYKNDMKNIRPQATVLHRCDGSGCCKRHNEKCQPRVAEEVTLTFLHLSQKRFIEIKATNHTKCICEKFSETRIK</sequence>